<dbReference type="AlphaFoldDB" id="A0A212K0Q5"/>
<keyword evidence="4 5" id="KW-0448">Lipopolysaccharide biosynthesis</keyword>
<dbReference type="GO" id="GO:0008690">
    <property type="term" value="F:3-deoxy-manno-octulosonate cytidylyltransferase activity"/>
    <property type="evidence" value="ECO:0007669"/>
    <property type="project" value="UniProtKB-UniRule"/>
</dbReference>
<evidence type="ECO:0000256" key="3">
    <source>
        <dbReference type="ARBA" id="ARBA00022695"/>
    </source>
</evidence>
<dbReference type="CDD" id="cd02517">
    <property type="entry name" value="CMP-KDO-Synthetase"/>
    <property type="match status" value="1"/>
</dbReference>
<name>A0A212K0Q5_9DELT</name>
<protein>
    <recommendedName>
        <fullName evidence="5">3-deoxy-manno-octulosonate cytidylyltransferase</fullName>
        <ecNumber evidence="5">2.7.7.38</ecNumber>
    </recommendedName>
    <alternativeName>
        <fullName evidence="5">CMP-2-keto-3-deoxyoctulosonic acid synthase</fullName>
        <shortName evidence="5">CKS</shortName>
        <shortName evidence="5">CMP-KDO synthase</shortName>
    </alternativeName>
</protein>
<comment type="subcellular location">
    <subcellularLocation>
        <location evidence="5">Cytoplasm</location>
    </subcellularLocation>
    <subcellularLocation>
        <location evidence="1">Membrane</location>
    </subcellularLocation>
</comment>
<dbReference type="NCBIfam" id="NF003950">
    <property type="entry name" value="PRK05450.1-3"/>
    <property type="match status" value="1"/>
</dbReference>
<dbReference type="GO" id="GO:0009103">
    <property type="term" value="P:lipopolysaccharide biosynthetic process"/>
    <property type="evidence" value="ECO:0007669"/>
    <property type="project" value="UniProtKB-UniRule"/>
</dbReference>
<sequence>MAFPSCYGFIPARYDSTRFPGKPLADILGKPMFWHVWSRASRCERFASVHLCTDDARIMDAAAALGVPCLMTRGDHANGSSRVFEAATALRLPDDAVVVNIQGDEPALDPAMLDALTAPFADDAVAAATLACPMERDEALLPDRVKVVCDTKGNALYFSRAAIPFERYAAKVSPYFLHVGIYAYRMRVLAAYTALPQTPLEAMESLEQLRFLENGIPMRVAVTNHRSHGVDSPEDLERILPLMAGQ</sequence>
<dbReference type="EC" id="2.7.7.38" evidence="5"/>
<dbReference type="NCBIfam" id="NF003952">
    <property type="entry name" value="PRK05450.1-5"/>
    <property type="match status" value="1"/>
</dbReference>
<dbReference type="EMBL" id="FLUQ01000002">
    <property type="protein sequence ID" value="SBW05208.1"/>
    <property type="molecule type" value="Genomic_DNA"/>
</dbReference>
<comment type="pathway">
    <text evidence="5">Nucleotide-sugar biosynthesis; CMP-3-deoxy-D-manno-octulosonate biosynthesis; CMP-3-deoxy-D-manno-octulosonate from 3-deoxy-D-manno-octulosonate and CTP: step 1/1.</text>
</comment>
<dbReference type="SUPFAM" id="SSF53448">
    <property type="entry name" value="Nucleotide-diphospho-sugar transferases"/>
    <property type="match status" value="1"/>
</dbReference>
<keyword evidence="5" id="KW-0963">Cytoplasm</keyword>
<gene>
    <name evidence="5 6" type="primary">kdsB</name>
    <name evidence="6" type="ORF">KL86DPRO_20447</name>
</gene>
<dbReference type="InterPro" id="IPR029044">
    <property type="entry name" value="Nucleotide-diphossugar_trans"/>
</dbReference>
<dbReference type="UniPathway" id="UPA00358">
    <property type="reaction ID" value="UER00476"/>
</dbReference>
<dbReference type="InterPro" id="IPR004528">
    <property type="entry name" value="KdsB"/>
</dbReference>
<comment type="function">
    <text evidence="5">Activates KDO (a required 8-carbon sugar) for incorporation into bacterial lipopolysaccharide in Gram-negative bacteria.</text>
</comment>
<evidence type="ECO:0000256" key="1">
    <source>
        <dbReference type="ARBA" id="ARBA00004370"/>
    </source>
</evidence>
<organism evidence="6">
    <name type="scientific">uncultured delta proteobacterium</name>
    <dbReference type="NCBI Taxonomy" id="34034"/>
    <lineage>
        <taxon>Bacteria</taxon>
        <taxon>Deltaproteobacteria</taxon>
        <taxon>environmental samples</taxon>
    </lineage>
</organism>
<dbReference type="PANTHER" id="PTHR42866:SF2">
    <property type="entry name" value="3-DEOXY-MANNO-OCTULOSONATE CYTIDYLYLTRANSFERASE, MITOCHONDRIAL"/>
    <property type="match status" value="1"/>
</dbReference>
<dbReference type="GO" id="GO:0005829">
    <property type="term" value="C:cytosol"/>
    <property type="evidence" value="ECO:0007669"/>
    <property type="project" value="TreeGrafter"/>
</dbReference>
<keyword evidence="3 5" id="KW-0548">Nucleotidyltransferase</keyword>
<accession>A0A212K0Q5</accession>
<reference evidence="6" key="1">
    <citation type="submission" date="2016-04" db="EMBL/GenBank/DDBJ databases">
        <authorList>
            <person name="Evans L.H."/>
            <person name="Alamgir A."/>
            <person name="Owens N."/>
            <person name="Weber N.D."/>
            <person name="Virtaneva K."/>
            <person name="Barbian K."/>
            <person name="Babar A."/>
            <person name="Rosenke K."/>
        </authorList>
    </citation>
    <scope>NUCLEOTIDE SEQUENCE</scope>
    <source>
        <strain evidence="6">86</strain>
    </source>
</reference>
<evidence type="ECO:0000256" key="2">
    <source>
        <dbReference type="ARBA" id="ARBA00022679"/>
    </source>
</evidence>
<keyword evidence="2 5" id="KW-0808">Transferase</keyword>
<dbReference type="NCBIfam" id="TIGR00466">
    <property type="entry name" value="kdsB"/>
    <property type="match status" value="1"/>
</dbReference>
<evidence type="ECO:0000256" key="4">
    <source>
        <dbReference type="ARBA" id="ARBA00022985"/>
    </source>
</evidence>
<comment type="similarity">
    <text evidence="5">Belongs to the KdsB family.</text>
</comment>
<dbReference type="HAMAP" id="MF_00057">
    <property type="entry name" value="KdsB"/>
    <property type="match status" value="1"/>
</dbReference>
<dbReference type="FunFam" id="3.90.550.10:FF:000011">
    <property type="entry name" value="3-deoxy-manno-octulosonate cytidylyltransferase"/>
    <property type="match status" value="1"/>
</dbReference>
<dbReference type="GO" id="GO:0016020">
    <property type="term" value="C:membrane"/>
    <property type="evidence" value="ECO:0007669"/>
    <property type="project" value="UniProtKB-SubCell"/>
</dbReference>
<dbReference type="InterPro" id="IPR003329">
    <property type="entry name" value="Cytidylyl_trans"/>
</dbReference>
<dbReference type="PANTHER" id="PTHR42866">
    <property type="entry name" value="3-DEOXY-MANNO-OCTULOSONATE CYTIDYLYLTRANSFERASE"/>
    <property type="match status" value="1"/>
</dbReference>
<dbReference type="NCBIfam" id="NF009905">
    <property type="entry name" value="PRK13368.1"/>
    <property type="match status" value="1"/>
</dbReference>
<evidence type="ECO:0000313" key="6">
    <source>
        <dbReference type="EMBL" id="SBW05208.1"/>
    </source>
</evidence>
<evidence type="ECO:0000256" key="5">
    <source>
        <dbReference type="HAMAP-Rule" id="MF_00057"/>
    </source>
</evidence>
<dbReference type="Gene3D" id="3.90.550.10">
    <property type="entry name" value="Spore Coat Polysaccharide Biosynthesis Protein SpsA, Chain A"/>
    <property type="match status" value="1"/>
</dbReference>
<dbReference type="Pfam" id="PF02348">
    <property type="entry name" value="CTP_transf_3"/>
    <property type="match status" value="1"/>
</dbReference>
<comment type="catalytic activity">
    <reaction evidence="5">
        <text>3-deoxy-alpha-D-manno-oct-2-ulosonate + CTP = CMP-3-deoxy-beta-D-manno-octulosonate + diphosphate</text>
        <dbReference type="Rhea" id="RHEA:23448"/>
        <dbReference type="ChEBI" id="CHEBI:33019"/>
        <dbReference type="ChEBI" id="CHEBI:37563"/>
        <dbReference type="ChEBI" id="CHEBI:85986"/>
        <dbReference type="ChEBI" id="CHEBI:85987"/>
        <dbReference type="EC" id="2.7.7.38"/>
    </reaction>
</comment>
<proteinExistence type="inferred from homology"/>
<dbReference type="GO" id="GO:0033468">
    <property type="term" value="P:CMP-keto-3-deoxy-D-manno-octulosonic acid biosynthetic process"/>
    <property type="evidence" value="ECO:0007669"/>
    <property type="project" value="UniProtKB-UniRule"/>
</dbReference>